<dbReference type="RefSeq" id="XP_026485415.1">
    <property type="nucleotide sequence ID" value="XM_026629630.2"/>
</dbReference>
<feature type="compositionally biased region" description="Basic and acidic residues" evidence="1">
    <location>
        <begin position="93"/>
        <end position="109"/>
    </location>
</feature>
<feature type="domain" description="BZIP" evidence="2">
    <location>
        <begin position="448"/>
        <end position="511"/>
    </location>
</feature>
<evidence type="ECO:0000259" key="2">
    <source>
        <dbReference type="PROSITE" id="PS50217"/>
    </source>
</evidence>
<dbReference type="Proteomes" id="UP001652626">
    <property type="component" value="Chromosome 12"/>
</dbReference>
<sequence>MVFSQTSVNTQRPLKVVEINRLKSEKNQQVNGLTGVITGGTTKLTSSSPVATTSFSEDYLKAEPIFENTMFHDSDCEFFQDLVEWCATPAAEEEKIQSTDSLNKPETRAHKTNTPYTPISPQGWDVFDANSPSAQTINQTPSYPVSPNVDGLAEFNTDFFNNSSIANDNKIPFQEQFVDINTLPVVIGDLASEVIADMNPWQASESAWQDIHDIDYTKSISDTHNTMPFIHQDDSLDMKFVSVTPQEVENNNIIISEYIINKERDVESNEPDLLTRPERRGVGLSVDVAAHTKTWPEDMDIISTPEVLSFVEQLEQEKCILPSSTTALTSEIDIYAESAKIEESPIPADYEPITPKSEPIVDSEEDITSNPKKRRRHDSEDSDETYTPYTEQSPRKYRKRKPSIPIKEMIKALEGAQQPPKTRRGRPPKRRESTLSTVSDNSSVSTHEMKYRELRDKNNEASKRSRMNRKIKELQMEQLADELEERNKILKVRADLLEDMTKKLRDALMTAVSQKKVG</sequence>
<dbReference type="OrthoDB" id="6624782at2759"/>
<dbReference type="Pfam" id="PF07716">
    <property type="entry name" value="bZIP_2"/>
    <property type="match status" value="1"/>
</dbReference>
<dbReference type="GO" id="GO:0005634">
    <property type="term" value="C:nucleus"/>
    <property type="evidence" value="ECO:0007669"/>
    <property type="project" value="UniProtKB-ARBA"/>
</dbReference>
<dbReference type="PROSITE" id="PS50217">
    <property type="entry name" value="BZIP"/>
    <property type="match status" value="1"/>
</dbReference>
<evidence type="ECO:0000313" key="3">
    <source>
        <dbReference type="Proteomes" id="UP001652626"/>
    </source>
</evidence>
<protein>
    <submittedName>
        <fullName evidence="4">Fibronectin-binding protein PlpA isoform X1</fullName>
    </submittedName>
</protein>
<organism evidence="3 4">
    <name type="scientific">Vanessa tameamea</name>
    <name type="common">Kamehameha butterfly</name>
    <dbReference type="NCBI Taxonomy" id="334116"/>
    <lineage>
        <taxon>Eukaryota</taxon>
        <taxon>Metazoa</taxon>
        <taxon>Ecdysozoa</taxon>
        <taxon>Arthropoda</taxon>
        <taxon>Hexapoda</taxon>
        <taxon>Insecta</taxon>
        <taxon>Pterygota</taxon>
        <taxon>Neoptera</taxon>
        <taxon>Endopterygota</taxon>
        <taxon>Lepidoptera</taxon>
        <taxon>Glossata</taxon>
        <taxon>Ditrysia</taxon>
        <taxon>Papilionoidea</taxon>
        <taxon>Nymphalidae</taxon>
        <taxon>Nymphalinae</taxon>
        <taxon>Vanessa</taxon>
    </lineage>
</organism>
<gene>
    <name evidence="4" type="primary">Xrp1</name>
</gene>
<name>A0A8B8HPD7_VANTA</name>
<dbReference type="InterPro" id="IPR004827">
    <property type="entry name" value="bZIP"/>
</dbReference>
<dbReference type="AlphaFoldDB" id="A0A8B8HPD7"/>
<feature type="region of interest" description="Disordered" evidence="1">
    <location>
        <begin position="343"/>
        <end position="449"/>
    </location>
</feature>
<dbReference type="GO" id="GO:0003700">
    <property type="term" value="F:DNA-binding transcription factor activity"/>
    <property type="evidence" value="ECO:0007669"/>
    <property type="project" value="InterPro"/>
</dbReference>
<accession>A0A8B8HPD7</accession>
<feature type="compositionally biased region" description="Polar residues" evidence="1">
    <location>
        <begin position="434"/>
        <end position="446"/>
    </location>
</feature>
<dbReference type="SUPFAM" id="SSF57959">
    <property type="entry name" value="Leucine zipper domain"/>
    <property type="match status" value="1"/>
</dbReference>
<dbReference type="OMA" id="QFSPQGW"/>
<evidence type="ECO:0000256" key="1">
    <source>
        <dbReference type="SAM" id="MobiDB-lite"/>
    </source>
</evidence>
<reference evidence="4" key="1">
    <citation type="submission" date="2025-08" db="UniProtKB">
        <authorList>
            <consortium name="RefSeq"/>
        </authorList>
    </citation>
    <scope>IDENTIFICATION</scope>
    <source>
        <tissue evidence="4">Whole body</tissue>
    </source>
</reference>
<proteinExistence type="predicted"/>
<dbReference type="CDD" id="cd14813">
    <property type="entry name" value="bZIP_BmCbz-like"/>
    <property type="match status" value="1"/>
</dbReference>
<dbReference type="InterPro" id="IPR046347">
    <property type="entry name" value="bZIP_sf"/>
</dbReference>
<dbReference type="Gene3D" id="1.20.5.170">
    <property type="match status" value="1"/>
</dbReference>
<evidence type="ECO:0000313" key="4">
    <source>
        <dbReference type="RefSeq" id="XP_026485415.1"/>
    </source>
</evidence>
<feature type="region of interest" description="Disordered" evidence="1">
    <location>
        <begin position="93"/>
        <end position="122"/>
    </location>
</feature>
<keyword evidence="3" id="KW-1185">Reference proteome</keyword>